<keyword evidence="2" id="KW-0472">Membrane</keyword>
<dbReference type="CDD" id="cd11614">
    <property type="entry name" value="SAF_CpaB_FlgA_like"/>
    <property type="match status" value="1"/>
</dbReference>
<keyword evidence="2" id="KW-0812">Transmembrane</keyword>
<comment type="caution">
    <text evidence="4">The sequence shown here is derived from an EMBL/GenBank/DDBJ whole genome shotgun (WGS) entry which is preliminary data.</text>
</comment>
<keyword evidence="2" id="KW-1133">Transmembrane helix</keyword>
<reference evidence="5" key="1">
    <citation type="journal article" date="2019" name="Int. J. Syst. Evol. Microbiol.">
        <title>The Global Catalogue of Microorganisms (GCM) 10K type strain sequencing project: providing services to taxonomists for standard genome sequencing and annotation.</title>
        <authorList>
            <consortium name="The Broad Institute Genomics Platform"/>
            <consortium name="The Broad Institute Genome Sequencing Center for Infectious Disease"/>
            <person name="Wu L."/>
            <person name="Ma J."/>
        </authorList>
    </citation>
    <scope>NUCLEOTIDE SEQUENCE [LARGE SCALE GENOMIC DNA]</scope>
    <source>
        <strain evidence="5">CGMCC 1.15480</strain>
    </source>
</reference>
<evidence type="ECO:0000313" key="4">
    <source>
        <dbReference type="EMBL" id="GGC85566.1"/>
    </source>
</evidence>
<name>A0ABQ1NVH7_9MICC</name>
<sequence>MSRTRASGRFPDDSPDDRAPRAGRLPLRRVEPDRSLPRRLVRLVRRRRRLVVALLLCAAAGVLVDGLTPASAVTLPVVVAAHDLPAGAVLTGGDLERTDWPPGAVPDGAVTSVAAVTGGRLGAPLRRGSPVTDAALLGPGLLTGAPPGRSAVPLRVADPTMLRVLRPGDLVDVVAVGREDPGAGSAPARDPARLIARSVTVLWTSAEAGGSAAAGGVWPAAQEDTPLAVVAVPRTVAAALAAATGGTGTVALVIVEPDR</sequence>
<dbReference type="Pfam" id="PF16976">
    <property type="entry name" value="RcpC"/>
    <property type="match status" value="1"/>
</dbReference>
<dbReference type="Pfam" id="PF08666">
    <property type="entry name" value="SAF"/>
    <property type="match status" value="1"/>
</dbReference>
<dbReference type="EMBL" id="BMJI01000004">
    <property type="protein sequence ID" value="GGC85566.1"/>
    <property type="molecule type" value="Genomic_DNA"/>
</dbReference>
<dbReference type="RefSeq" id="WP_229659787.1">
    <property type="nucleotide sequence ID" value="NZ_BMJI01000004.1"/>
</dbReference>
<gene>
    <name evidence="4" type="ORF">GCM10011512_10520</name>
</gene>
<feature type="domain" description="SAF" evidence="3">
    <location>
        <begin position="75"/>
        <end position="137"/>
    </location>
</feature>
<dbReference type="Proteomes" id="UP000597761">
    <property type="component" value="Unassembled WGS sequence"/>
</dbReference>
<dbReference type="InterPro" id="IPR031571">
    <property type="entry name" value="RcpC_dom"/>
</dbReference>
<evidence type="ECO:0000313" key="5">
    <source>
        <dbReference type="Proteomes" id="UP000597761"/>
    </source>
</evidence>
<dbReference type="NCBIfam" id="TIGR03177">
    <property type="entry name" value="pilus_cpaB"/>
    <property type="match status" value="1"/>
</dbReference>
<evidence type="ECO:0000256" key="2">
    <source>
        <dbReference type="SAM" id="Phobius"/>
    </source>
</evidence>
<dbReference type="InterPro" id="IPR017592">
    <property type="entry name" value="Pilus_assmbl_Flp-typ_CpaB"/>
</dbReference>
<protein>
    <recommendedName>
        <fullName evidence="3">SAF domain-containing protein</fullName>
    </recommendedName>
</protein>
<feature type="region of interest" description="Disordered" evidence="1">
    <location>
        <begin position="1"/>
        <end position="30"/>
    </location>
</feature>
<accession>A0ABQ1NVH7</accession>
<evidence type="ECO:0000259" key="3">
    <source>
        <dbReference type="SMART" id="SM00858"/>
    </source>
</evidence>
<proteinExistence type="predicted"/>
<feature type="transmembrane region" description="Helical" evidence="2">
    <location>
        <begin position="50"/>
        <end position="68"/>
    </location>
</feature>
<dbReference type="InterPro" id="IPR013974">
    <property type="entry name" value="SAF"/>
</dbReference>
<feature type="compositionally biased region" description="Basic and acidic residues" evidence="1">
    <location>
        <begin position="10"/>
        <end position="20"/>
    </location>
</feature>
<dbReference type="SMART" id="SM00858">
    <property type="entry name" value="SAF"/>
    <property type="match status" value="1"/>
</dbReference>
<evidence type="ECO:0000256" key="1">
    <source>
        <dbReference type="SAM" id="MobiDB-lite"/>
    </source>
</evidence>
<keyword evidence="5" id="KW-1185">Reference proteome</keyword>
<organism evidence="4 5">
    <name type="scientific">Tersicoccus solisilvae</name>
    <dbReference type="NCBI Taxonomy" id="1882339"/>
    <lineage>
        <taxon>Bacteria</taxon>
        <taxon>Bacillati</taxon>
        <taxon>Actinomycetota</taxon>
        <taxon>Actinomycetes</taxon>
        <taxon>Micrococcales</taxon>
        <taxon>Micrococcaceae</taxon>
        <taxon>Tersicoccus</taxon>
    </lineage>
</organism>